<sequence>MSNCRSEDPFVIIISHYISSGLAIIIYGVAFSVLFFKCPKYFNSQYRNYLIAHILSGVLLEIQMSVFWRPKVVLPVPILCANGLLSEYSAANFQAFVYLLIFMGVSALSILIYRMKAVILYVEYARFHKLPIYFRRLFYLFSFLCIVSTFLINPGLNKQLEYKLKMEQRFGTFPEYFWCQNCIFMVFDSILFILFFVSAYITITTAFLSAGFTAFVTYRILNSKSLRLSQKTVKIQKNVLTSLIAAFLVHVVLIFLPLLTYFSSNFINIDYPNVAFVCVIMVQEHGSSSALTLLITSKLLRNSVRQLFYIPMNFTLWSKDRISQNTPGNLDSVNR</sequence>
<dbReference type="PANTHER" id="PTHR47405:SF4">
    <property type="entry name" value="SERPENTINE RECEPTOR, CLASS H"/>
    <property type="match status" value="1"/>
</dbReference>
<name>E3LJB0_CAERE</name>
<protein>
    <recommendedName>
        <fullName evidence="4">Serpentine Receptor, class H</fullName>
    </recommendedName>
</protein>
<evidence type="ECO:0000313" key="2">
    <source>
        <dbReference type="EMBL" id="EFO95057.1"/>
    </source>
</evidence>
<keyword evidence="3" id="KW-1185">Reference proteome</keyword>
<feature type="transmembrane region" description="Helical" evidence="1">
    <location>
        <begin position="95"/>
        <end position="115"/>
    </location>
</feature>
<feature type="transmembrane region" description="Helical" evidence="1">
    <location>
        <begin position="12"/>
        <end position="36"/>
    </location>
</feature>
<feature type="transmembrane region" description="Helical" evidence="1">
    <location>
        <begin position="48"/>
        <end position="68"/>
    </location>
</feature>
<accession>E3LJB0</accession>
<dbReference type="InterPro" id="IPR019422">
    <property type="entry name" value="7TM_GPCR_serpentine_rcpt_Srh"/>
</dbReference>
<evidence type="ECO:0000256" key="1">
    <source>
        <dbReference type="SAM" id="Phobius"/>
    </source>
</evidence>
<keyword evidence="1" id="KW-0472">Membrane</keyword>
<dbReference type="EMBL" id="DS268409">
    <property type="protein sequence ID" value="EFO95057.1"/>
    <property type="molecule type" value="Genomic_DNA"/>
</dbReference>
<keyword evidence="1" id="KW-0812">Transmembrane</keyword>
<dbReference type="PANTHER" id="PTHR47405">
    <property type="entry name" value="SERPENTINE RECEPTOR, CLASS H-RELATED"/>
    <property type="match status" value="1"/>
</dbReference>
<organism evidence="3">
    <name type="scientific">Caenorhabditis remanei</name>
    <name type="common">Caenorhabditis vulgaris</name>
    <dbReference type="NCBI Taxonomy" id="31234"/>
    <lineage>
        <taxon>Eukaryota</taxon>
        <taxon>Metazoa</taxon>
        <taxon>Ecdysozoa</taxon>
        <taxon>Nematoda</taxon>
        <taxon>Chromadorea</taxon>
        <taxon>Rhabditida</taxon>
        <taxon>Rhabditina</taxon>
        <taxon>Rhabditomorpha</taxon>
        <taxon>Rhabditoidea</taxon>
        <taxon>Rhabditidae</taxon>
        <taxon>Peloderinae</taxon>
        <taxon>Caenorhabditis</taxon>
    </lineage>
</organism>
<dbReference type="HOGENOM" id="CLU_047463_1_0_1"/>
<dbReference type="OMA" id="NCIFMVF"/>
<dbReference type="InParanoid" id="E3LJB0"/>
<dbReference type="AlphaFoldDB" id="E3LJB0"/>
<keyword evidence="1" id="KW-1133">Transmembrane helix</keyword>
<feature type="transmembrane region" description="Helical" evidence="1">
    <location>
        <begin position="190"/>
        <end position="218"/>
    </location>
</feature>
<reference evidence="2" key="1">
    <citation type="submission" date="2007-07" db="EMBL/GenBank/DDBJ databases">
        <title>PCAP assembly of the Caenorhabditis remanei genome.</title>
        <authorList>
            <consortium name="The Caenorhabditis remanei Sequencing Consortium"/>
            <person name="Wilson R.K."/>
        </authorList>
    </citation>
    <scope>NUCLEOTIDE SEQUENCE [LARGE SCALE GENOMIC DNA]</scope>
    <source>
        <strain evidence="2">PB4641</strain>
    </source>
</reference>
<dbReference type="Proteomes" id="UP000008281">
    <property type="component" value="Unassembled WGS sequence"/>
</dbReference>
<evidence type="ECO:0008006" key="4">
    <source>
        <dbReference type="Google" id="ProtNLM"/>
    </source>
</evidence>
<proteinExistence type="predicted"/>
<dbReference type="Pfam" id="PF10318">
    <property type="entry name" value="7TM_GPCR_Srh"/>
    <property type="match status" value="1"/>
</dbReference>
<gene>
    <name evidence="2" type="ORF">CRE_09107</name>
</gene>
<evidence type="ECO:0000313" key="3">
    <source>
        <dbReference type="Proteomes" id="UP000008281"/>
    </source>
</evidence>
<feature type="transmembrane region" description="Helical" evidence="1">
    <location>
        <begin position="136"/>
        <end position="156"/>
    </location>
</feature>
<feature type="transmembrane region" description="Helical" evidence="1">
    <location>
        <begin position="239"/>
        <end position="262"/>
    </location>
</feature>
<dbReference type="OrthoDB" id="5819469at2759"/>
<dbReference type="eggNOG" id="ENOG502TGMT">
    <property type="taxonomic scope" value="Eukaryota"/>
</dbReference>